<dbReference type="GO" id="GO:0031490">
    <property type="term" value="F:chromatin DNA binding"/>
    <property type="evidence" value="ECO:0007669"/>
    <property type="project" value="TreeGrafter"/>
</dbReference>
<dbReference type="InterPro" id="IPR045109">
    <property type="entry name" value="LSDs-like"/>
</dbReference>
<feature type="compositionally biased region" description="Basic and acidic residues" evidence="8">
    <location>
        <begin position="662"/>
        <end position="681"/>
    </location>
</feature>
<dbReference type="PROSITE" id="PS50089">
    <property type="entry name" value="ZF_RING_2"/>
    <property type="match status" value="1"/>
</dbReference>
<dbReference type="Pfam" id="PF02373">
    <property type="entry name" value="JmjC"/>
    <property type="match status" value="1"/>
</dbReference>
<dbReference type="Proteomes" id="UP000238479">
    <property type="component" value="Chromosome 1"/>
</dbReference>
<dbReference type="Gene3D" id="2.60.120.650">
    <property type="entry name" value="Cupin"/>
    <property type="match status" value="1"/>
</dbReference>
<evidence type="ECO:0000313" key="12">
    <source>
        <dbReference type="Proteomes" id="UP000238479"/>
    </source>
</evidence>
<dbReference type="GO" id="GO:0000785">
    <property type="term" value="C:chromatin"/>
    <property type="evidence" value="ECO:0007669"/>
    <property type="project" value="TreeGrafter"/>
</dbReference>
<evidence type="ECO:0000313" key="11">
    <source>
        <dbReference type="EMBL" id="PRQ60383.1"/>
    </source>
</evidence>
<feature type="compositionally biased region" description="Basic residues" evidence="8">
    <location>
        <begin position="732"/>
        <end position="742"/>
    </location>
</feature>
<evidence type="ECO:0000256" key="4">
    <source>
        <dbReference type="ARBA" id="ARBA00023015"/>
    </source>
</evidence>
<reference evidence="11 12" key="1">
    <citation type="journal article" date="2018" name="Nat. Genet.">
        <title>The Rosa genome provides new insights in the design of modern roses.</title>
        <authorList>
            <person name="Bendahmane M."/>
        </authorList>
    </citation>
    <scope>NUCLEOTIDE SEQUENCE [LARGE SCALE GENOMIC DNA]</scope>
    <source>
        <strain evidence="12">cv. Old Blush</strain>
    </source>
</reference>
<dbReference type="InterPro" id="IPR003347">
    <property type="entry name" value="JmjC_dom"/>
</dbReference>
<sequence length="1601" mass="175672">MEKGKGLREVGNGGNEGAAEMGEQRRKRVAGKSDEILGSGDLGIGGEEWFGGGNGGGGMSVGDEIAKLFGEVGGGGGGSDLGGLDGGGVSFWGGGNGGGTGVGGGFGGVQGFGLEEIQGGFGEKFQFGGGLGGLDGSGGIHLWGNEGLGGEGMQGLFDRNGQFWGGEASGNVDSQGVQGCLSVNASGNGGEIRECQEGNGEDRSGGGAQGSKGKRGRPKGSKNKKKNIGAEEGIVGLSGITGVNVGGEESVTPKRKLGRPKGAKNKQKALASDGNGGVPDGGEESKAVVGNESVGPKRKVSRPKGLKSKRNRTVVEDDGMSGDLGAVAEGIEIPVPSQPTGSEKEMLQVGQSGKMVAIESAGRKVGNEVLQSKKRRGRPRKVTPGIDGTNAMSNEVFGRTCTGGPIVFFMGLENETPVLGSNDDNWLPGVQPTVNLMETENQDIPGKSVVSNDGSDRTVLLNGLENEMAVHSGEKDMEMYKKEALNGKEDGCIVRPKGKRGRPKGKRGRPKGAAKKKNLSGVEIREMPGENMGGMGNGRSMLEGKEDGGMPMEASVAIEVGNASVQVKKKRGRPKGSTTKKNLAVKEKQELEMFDEMVVGNDGDGNDAPMVRLENERPIHVGEEDKGMSAACGSNAGGNEVVQQKRTGRAANKRPITSVGEDQSREGENVRKIDCRDESSKSRLGRPKKKRRIIRPEALSKITVLMHQNYLKEEPSFPTAQLKKSADTEKKLQKRPRGRPRKINNQPMNHSEFRTQQLKNSEDTEKKFHKRLRGKRPRGRPRMFNNLQMNHSDFRARQLKNSEHTDQKVCKRPRGRPRKFSNLQAHPRDLKQGISTDTLERKESLWCHQCLRNDRNGVVICLNCRKKRYCYDCLAKWYPEKTKEDIEIACPYCRGNCNCRICLKEDLVVMAGHEETDTNIKLEKLLYLLCKTLSLLKHIQQEQRSELEAESCIRGVQLTEEDLTRSILEDDDRVYCDKCNTSIVNFHRSCPNPDCSYDLCVTCCWELRKRCHLGGSEAESSGQQFCEGVHSKGTVSDGQVPENVNGNILQSVPVNEFTNDISSEFPSWKAEADGRVPCPPKALGGCGTQLLELRRIFEADWVEKLIFSSEDLTVHYQPSDVDFSQGCSACHSISSACNGVKASEVRHAADRLNCHDNFLYCPDSVHLGNDDIEHFQLHWRRGEPVVVRNVLEKATGLSWEPMVMWRAFIGAKKVLKEEAAKVKAIDCLDWCEVEINIFQFFKGYIEGRKYTNGWPEMLKLKDWPPSNLFEECLPRHGAEFMAMLPFSDYTHPKSGVLNLATRLPISLKPDLGPKTYIAYGTMEELGRGDSVTKLHCDISDAVNVLTHATEVKIPPGQGKIIDRLQKKYEAEDEIIEGTSCNDKHFEPSNVTQDVNLVLGTDPSQPKTSGNLINRKECMESSDSIRSSQSDYKSDVAYGGAVWDIFRRQDVPKLTEYLLKHQKEFRHISNLPVKSVTHPIHDQTLYLDEKHKKKLKEEFGVEPWTFEQHLGEAVFIPAGCPHQVRNRQSCIKVALDFVSPENVQECIRLTEEFRLLPENHRSREDKLEVKKMALYAASDAISEAETLKSRISSLNETAKLKI</sequence>
<dbReference type="PROSITE" id="PS51184">
    <property type="entry name" value="JMJC"/>
    <property type="match status" value="1"/>
</dbReference>
<evidence type="ECO:0000256" key="6">
    <source>
        <dbReference type="ARBA" id="ARBA00023242"/>
    </source>
</evidence>
<evidence type="ECO:0000259" key="9">
    <source>
        <dbReference type="PROSITE" id="PS50089"/>
    </source>
</evidence>
<feature type="compositionally biased region" description="Basic residues" evidence="8">
    <location>
        <begin position="212"/>
        <end position="227"/>
    </location>
</feature>
<feature type="compositionally biased region" description="Basic residues" evidence="8">
    <location>
        <begin position="810"/>
        <end position="819"/>
    </location>
</feature>
<feature type="region of interest" description="Disordered" evidence="8">
    <location>
        <begin position="1"/>
        <end position="32"/>
    </location>
</feature>
<dbReference type="Pfam" id="PF10497">
    <property type="entry name" value="zf-4CXXC_R1"/>
    <property type="match status" value="1"/>
</dbReference>
<dbReference type="OMA" id="YLDEKHK"/>
<feature type="region of interest" description="Disordered" evidence="8">
    <location>
        <begin position="635"/>
        <end position="692"/>
    </location>
</feature>
<accession>A0A2P6SP12</accession>
<organism evidence="11 12">
    <name type="scientific">Rosa chinensis</name>
    <name type="common">China rose</name>
    <dbReference type="NCBI Taxonomy" id="74649"/>
    <lineage>
        <taxon>Eukaryota</taxon>
        <taxon>Viridiplantae</taxon>
        <taxon>Streptophyta</taxon>
        <taxon>Embryophyta</taxon>
        <taxon>Tracheophyta</taxon>
        <taxon>Spermatophyta</taxon>
        <taxon>Magnoliopsida</taxon>
        <taxon>eudicotyledons</taxon>
        <taxon>Gunneridae</taxon>
        <taxon>Pentapetalae</taxon>
        <taxon>rosids</taxon>
        <taxon>fabids</taxon>
        <taxon>Rosales</taxon>
        <taxon>Rosaceae</taxon>
        <taxon>Rosoideae</taxon>
        <taxon>Rosoideae incertae sedis</taxon>
        <taxon>Rosa</taxon>
    </lineage>
</organism>
<dbReference type="InterPro" id="IPR018866">
    <property type="entry name" value="Znf-4CXXC_R1"/>
</dbReference>
<feature type="compositionally biased region" description="Basic residues" evidence="8">
    <location>
        <begin position="253"/>
        <end position="267"/>
    </location>
</feature>
<comment type="caution">
    <text evidence="11">The sequence shown here is derived from an EMBL/GenBank/DDBJ whole genome shotgun (WGS) entry which is preliminary data.</text>
</comment>
<dbReference type="InterPro" id="IPR001841">
    <property type="entry name" value="Znf_RING"/>
</dbReference>
<gene>
    <name evidence="11" type="ORF">RchiOBHm_Chr1g0380571</name>
</gene>
<comment type="subcellular location">
    <subcellularLocation>
        <location evidence="1">Nucleus</location>
    </subcellularLocation>
</comment>
<feature type="compositionally biased region" description="Basic residues" evidence="8">
    <location>
        <begin position="496"/>
        <end position="518"/>
    </location>
</feature>
<evidence type="ECO:0000256" key="1">
    <source>
        <dbReference type="ARBA" id="ARBA00004123"/>
    </source>
</evidence>
<dbReference type="GO" id="GO:0032454">
    <property type="term" value="F:histone H3K9 demethylase activity"/>
    <property type="evidence" value="ECO:0007669"/>
    <property type="project" value="InterPro"/>
</dbReference>
<feature type="region of interest" description="Disordered" evidence="8">
    <location>
        <begin position="715"/>
        <end position="785"/>
    </location>
</feature>
<keyword evidence="5" id="KW-0804">Transcription</keyword>
<comment type="similarity">
    <text evidence="2">Belongs to the JARID1 histone demethylase family.</text>
</comment>
<dbReference type="SMART" id="SM00558">
    <property type="entry name" value="JmjC"/>
    <property type="match status" value="1"/>
</dbReference>
<dbReference type="EMBL" id="PDCK01000039">
    <property type="protein sequence ID" value="PRQ60383.1"/>
    <property type="molecule type" value="Genomic_DNA"/>
</dbReference>
<feature type="compositionally biased region" description="Polar residues" evidence="8">
    <location>
        <begin position="743"/>
        <end position="759"/>
    </location>
</feature>
<keyword evidence="12" id="KW-1185">Reference proteome</keyword>
<feature type="region of interest" description="Disordered" evidence="8">
    <location>
        <begin position="491"/>
        <end position="518"/>
    </location>
</feature>
<dbReference type="GO" id="GO:0006357">
    <property type="term" value="P:regulation of transcription by RNA polymerase II"/>
    <property type="evidence" value="ECO:0007669"/>
    <property type="project" value="TreeGrafter"/>
</dbReference>
<feature type="compositionally biased region" description="Basic residues" evidence="8">
    <location>
        <begin position="296"/>
        <end position="312"/>
    </location>
</feature>
<dbReference type="SUPFAM" id="SSF51197">
    <property type="entry name" value="Clavaminate synthase-like"/>
    <property type="match status" value="1"/>
</dbReference>
<keyword evidence="7" id="KW-0862">Zinc</keyword>
<feature type="compositionally biased region" description="Basic residues" evidence="8">
    <location>
        <begin position="683"/>
        <end position="692"/>
    </location>
</feature>
<feature type="domain" description="JmjC" evidence="10">
    <location>
        <begin position="1292"/>
        <end position="1553"/>
    </location>
</feature>
<evidence type="ECO:0000259" key="10">
    <source>
        <dbReference type="PROSITE" id="PS51184"/>
    </source>
</evidence>
<proteinExistence type="inferred from homology"/>
<dbReference type="GO" id="GO:0000118">
    <property type="term" value="C:histone deacetylase complex"/>
    <property type="evidence" value="ECO:0007669"/>
    <property type="project" value="TreeGrafter"/>
</dbReference>
<evidence type="ECO:0000256" key="3">
    <source>
        <dbReference type="ARBA" id="ARBA00022723"/>
    </source>
</evidence>
<evidence type="ECO:0000256" key="5">
    <source>
        <dbReference type="ARBA" id="ARBA00023163"/>
    </source>
</evidence>
<evidence type="ECO:0000256" key="2">
    <source>
        <dbReference type="ARBA" id="ARBA00006801"/>
    </source>
</evidence>
<dbReference type="PANTHER" id="PTHR12549">
    <property type="entry name" value="JMJC DOMAIN-CONTAINING HISTONE DEMETHYLATION PROTEIN"/>
    <property type="match status" value="1"/>
</dbReference>
<name>A0A2P6SP12_ROSCH</name>
<dbReference type="InterPro" id="IPR017956">
    <property type="entry name" value="AT_hook_DNA-bd_motif"/>
</dbReference>
<dbReference type="Gramene" id="PRQ60383">
    <property type="protein sequence ID" value="PRQ60383"/>
    <property type="gene ID" value="RchiOBHm_Chr1g0380571"/>
</dbReference>
<keyword evidence="3" id="KW-0479">Metal-binding</keyword>
<keyword evidence="4" id="KW-0805">Transcription regulation</keyword>
<dbReference type="SMART" id="SM00384">
    <property type="entry name" value="AT_hook"/>
    <property type="match status" value="9"/>
</dbReference>
<feature type="region of interest" description="Disordered" evidence="8">
    <location>
        <begin position="191"/>
        <end position="322"/>
    </location>
</feature>
<protein>
    <submittedName>
        <fullName evidence="11">Putative transcription factor C2H2 family</fullName>
    </submittedName>
</protein>
<keyword evidence="6" id="KW-0539">Nucleus</keyword>
<dbReference type="PRINTS" id="PR00929">
    <property type="entry name" value="ATHOOK"/>
</dbReference>
<dbReference type="OrthoDB" id="1667110at2759"/>
<keyword evidence="7" id="KW-0863">Zinc-finger</keyword>
<feature type="compositionally biased region" description="Basic and acidic residues" evidence="8">
    <location>
        <begin position="191"/>
        <end position="204"/>
    </location>
</feature>
<evidence type="ECO:0000256" key="7">
    <source>
        <dbReference type="PROSITE-ProRule" id="PRU00175"/>
    </source>
</evidence>
<evidence type="ECO:0000256" key="8">
    <source>
        <dbReference type="SAM" id="MobiDB-lite"/>
    </source>
</evidence>
<dbReference type="GO" id="GO:0008270">
    <property type="term" value="F:zinc ion binding"/>
    <property type="evidence" value="ECO:0007669"/>
    <property type="project" value="UniProtKB-KW"/>
</dbReference>
<feature type="domain" description="RING-type" evidence="9">
    <location>
        <begin position="847"/>
        <end position="894"/>
    </location>
</feature>
<dbReference type="GO" id="GO:0003712">
    <property type="term" value="F:transcription coregulator activity"/>
    <property type="evidence" value="ECO:0007669"/>
    <property type="project" value="TreeGrafter"/>
</dbReference>
<dbReference type="PANTHER" id="PTHR12549:SF38">
    <property type="entry name" value="JMJC DOMAIN-CONTAINING HISTONE DEMETHYLASE 2, ISOFORM A"/>
    <property type="match status" value="1"/>
</dbReference>
<feature type="region of interest" description="Disordered" evidence="8">
    <location>
        <begin position="801"/>
        <end position="821"/>
    </location>
</feature>
<feature type="compositionally biased region" description="Basic residues" evidence="8">
    <location>
        <begin position="767"/>
        <end position="781"/>
    </location>
</feature>